<organism evidence="7 8">
    <name type="scientific">Thermoactinomyces daqus</name>
    <dbReference type="NCBI Taxonomy" id="1329516"/>
    <lineage>
        <taxon>Bacteria</taxon>
        <taxon>Bacillati</taxon>
        <taxon>Bacillota</taxon>
        <taxon>Bacilli</taxon>
        <taxon>Bacillales</taxon>
        <taxon>Thermoactinomycetaceae</taxon>
        <taxon>Thermoactinomyces</taxon>
    </lineage>
</organism>
<dbReference type="GO" id="GO:0033389">
    <property type="term" value="P:putrescine biosynthetic process from arginine, via agmatine"/>
    <property type="evidence" value="ECO:0007669"/>
    <property type="project" value="TreeGrafter"/>
</dbReference>
<feature type="binding site" evidence="5">
    <location>
        <position position="162"/>
    </location>
    <ligand>
        <name>Mn(2+)</name>
        <dbReference type="ChEBI" id="CHEBI:29035"/>
        <label>1</label>
    </ligand>
</feature>
<reference evidence="7 8" key="1">
    <citation type="submission" date="2020-07" db="EMBL/GenBank/DDBJ databases">
        <authorList>
            <person name="Feng H."/>
        </authorList>
    </citation>
    <scope>NUCLEOTIDE SEQUENCE [LARGE SCALE GENOMIC DNA]</scope>
    <source>
        <strain evidence="8">s-11</strain>
    </source>
</reference>
<dbReference type="InterPro" id="IPR023696">
    <property type="entry name" value="Ureohydrolase_dom_sf"/>
</dbReference>
<dbReference type="AlphaFoldDB" id="A0A7W1X9Y7"/>
<dbReference type="PANTHER" id="PTHR11358:SF35">
    <property type="entry name" value="FORMIMIDOYLGLUTAMASE"/>
    <property type="match status" value="1"/>
</dbReference>
<sequence>MRSAHLNPPPFIHQTGGSDPFDPKVSGWILPWDGKEEMDVGFIGVPLSRSSISASAASEAPMAVRQSWRSFSTYDVDHDVDLFPLKVRDLGDIRMHVTDISLCHRHIEQGMKDVYEATARFPDFLPVIMGGDHSITCPSVKSFAQFHSGKKIGLLQFDTHFDVRSLESGGPSNGTPIRGLIESGTIQGENIVQIGIHGFANAAVYRRYVDEQGIVFFTMREVRSRGLSAIMEEAVSRLKEKVDLIYVTVDIDVLDLSFLPGSPGPSPGGMFSWEMFEAVHRLGKEEQVKALDLVCLDPFRDVAGVSVKTAMHTILSFLSGGCLRRRGVEDSL</sequence>
<keyword evidence="2" id="KW-0378">Hydrolase</keyword>
<dbReference type="PIRSF" id="PIRSF036979">
    <property type="entry name" value="Arginase"/>
    <property type="match status" value="1"/>
</dbReference>
<dbReference type="Pfam" id="PF00491">
    <property type="entry name" value="Arginase"/>
    <property type="match status" value="1"/>
</dbReference>
<evidence type="ECO:0000256" key="6">
    <source>
        <dbReference type="PROSITE-ProRule" id="PRU00742"/>
    </source>
</evidence>
<protein>
    <submittedName>
        <fullName evidence="7">Agmatinase family protein</fullName>
    </submittedName>
</protein>
<dbReference type="GO" id="GO:0046872">
    <property type="term" value="F:metal ion binding"/>
    <property type="evidence" value="ECO:0007669"/>
    <property type="project" value="UniProtKB-KW"/>
</dbReference>
<dbReference type="Proteomes" id="UP000530514">
    <property type="component" value="Unassembled WGS sequence"/>
</dbReference>
<dbReference type="PRINTS" id="PR00116">
    <property type="entry name" value="ARGINASE"/>
</dbReference>
<feature type="binding site" evidence="5">
    <location>
        <position position="158"/>
    </location>
    <ligand>
        <name>Mn(2+)</name>
        <dbReference type="ChEBI" id="CHEBI:29035"/>
        <label>1</label>
    </ligand>
</feature>
<evidence type="ECO:0000256" key="5">
    <source>
        <dbReference type="PIRSR" id="PIRSR036979-1"/>
    </source>
</evidence>
<evidence type="ECO:0000256" key="3">
    <source>
        <dbReference type="ARBA" id="ARBA00022808"/>
    </source>
</evidence>
<comment type="similarity">
    <text evidence="6">Belongs to the arginase family.</text>
</comment>
<keyword evidence="4 5" id="KW-0464">Manganese</keyword>
<dbReference type="PROSITE" id="PS51409">
    <property type="entry name" value="ARGINASE_2"/>
    <property type="match status" value="1"/>
</dbReference>
<keyword evidence="1 5" id="KW-0479">Metal-binding</keyword>
<gene>
    <name evidence="7" type="ORF">H1164_07600</name>
</gene>
<dbReference type="OrthoDB" id="9788689at2"/>
<dbReference type="SUPFAM" id="SSF52768">
    <property type="entry name" value="Arginase/deacetylase"/>
    <property type="match status" value="1"/>
</dbReference>
<evidence type="ECO:0000256" key="1">
    <source>
        <dbReference type="ARBA" id="ARBA00022723"/>
    </source>
</evidence>
<dbReference type="Gene3D" id="3.40.800.10">
    <property type="entry name" value="Ureohydrolase domain"/>
    <property type="match status" value="1"/>
</dbReference>
<feature type="binding site" evidence="5">
    <location>
        <position position="252"/>
    </location>
    <ligand>
        <name>Mn(2+)</name>
        <dbReference type="ChEBI" id="CHEBI:29035"/>
        <label>1</label>
    </ligand>
</feature>
<dbReference type="CDD" id="cd09990">
    <property type="entry name" value="Agmatinase-like"/>
    <property type="match status" value="1"/>
</dbReference>
<accession>A0A7W1X9Y7</accession>
<dbReference type="GO" id="GO:0006547">
    <property type="term" value="P:L-histidine metabolic process"/>
    <property type="evidence" value="ECO:0007669"/>
    <property type="project" value="UniProtKB-KW"/>
</dbReference>
<feature type="binding site" evidence="5">
    <location>
        <position position="250"/>
    </location>
    <ligand>
        <name>Mn(2+)</name>
        <dbReference type="ChEBI" id="CHEBI:29035"/>
        <label>1</label>
    </ligand>
</feature>
<dbReference type="RefSeq" id="WP_052154036.1">
    <property type="nucleotide sequence ID" value="NZ_JACEIP010000009.1"/>
</dbReference>
<feature type="binding site" evidence="5">
    <location>
        <position position="160"/>
    </location>
    <ligand>
        <name>Mn(2+)</name>
        <dbReference type="ChEBI" id="CHEBI:29035"/>
        <label>1</label>
    </ligand>
</feature>
<keyword evidence="3" id="KW-0369">Histidine metabolism</keyword>
<feature type="binding site" evidence="5">
    <location>
        <position position="133"/>
    </location>
    <ligand>
        <name>Mn(2+)</name>
        <dbReference type="ChEBI" id="CHEBI:29035"/>
        <label>1</label>
    </ligand>
</feature>
<name>A0A7W1X9Y7_9BACL</name>
<evidence type="ECO:0000256" key="2">
    <source>
        <dbReference type="ARBA" id="ARBA00022801"/>
    </source>
</evidence>
<dbReference type="InterPro" id="IPR006035">
    <property type="entry name" value="Ureohydrolase"/>
</dbReference>
<comment type="caution">
    <text evidence="7">The sequence shown here is derived from an EMBL/GenBank/DDBJ whole genome shotgun (WGS) entry which is preliminary data.</text>
</comment>
<keyword evidence="8" id="KW-1185">Reference proteome</keyword>
<dbReference type="EMBL" id="JACEIP010000009">
    <property type="protein sequence ID" value="MBA4542764.1"/>
    <property type="molecule type" value="Genomic_DNA"/>
</dbReference>
<evidence type="ECO:0000313" key="8">
    <source>
        <dbReference type="Proteomes" id="UP000530514"/>
    </source>
</evidence>
<proteinExistence type="inferred from homology"/>
<evidence type="ECO:0000256" key="4">
    <source>
        <dbReference type="ARBA" id="ARBA00023211"/>
    </source>
</evidence>
<dbReference type="GO" id="GO:0008783">
    <property type="term" value="F:agmatinase activity"/>
    <property type="evidence" value="ECO:0007669"/>
    <property type="project" value="TreeGrafter"/>
</dbReference>
<dbReference type="PANTHER" id="PTHR11358">
    <property type="entry name" value="ARGINASE/AGMATINASE"/>
    <property type="match status" value="1"/>
</dbReference>
<comment type="cofactor">
    <cofactor evidence="5">
        <name>Mn(2+)</name>
        <dbReference type="ChEBI" id="CHEBI:29035"/>
    </cofactor>
    <text evidence="5">Binds 2 manganese ions per subunit.</text>
</comment>
<evidence type="ECO:0000313" key="7">
    <source>
        <dbReference type="EMBL" id="MBA4542764.1"/>
    </source>
</evidence>